<evidence type="ECO:0000313" key="2">
    <source>
        <dbReference type="Proteomes" id="UP000016064"/>
    </source>
</evidence>
<comment type="caution">
    <text evidence="1">The sequence shown here is derived from an EMBL/GenBank/DDBJ whole genome shotgun (WGS) entry which is preliminary data.</text>
</comment>
<accession>A0ABN0MZZ1</accession>
<keyword evidence="2" id="KW-1185">Reference proteome</keyword>
<organism evidence="1 2">
    <name type="scientific">Chlamydia ibidis 10-1398/6</name>
    <dbReference type="NCBI Taxonomy" id="1046581"/>
    <lineage>
        <taxon>Bacteria</taxon>
        <taxon>Pseudomonadati</taxon>
        <taxon>Chlamydiota</taxon>
        <taxon>Chlamydiia</taxon>
        <taxon>Chlamydiales</taxon>
        <taxon>Chlamydiaceae</taxon>
        <taxon>Chlamydia/Chlamydophila group</taxon>
        <taxon>Chlamydia</taxon>
    </lineage>
</organism>
<dbReference type="RefSeq" id="WP_021119513.1">
    <property type="nucleotide sequence ID" value="NZ_APJW01000001.1"/>
</dbReference>
<gene>
    <name evidence="1" type="ORF">H359_0054</name>
</gene>
<proteinExistence type="predicted"/>
<dbReference type="EMBL" id="APJW01000001">
    <property type="protein sequence ID" value="EQM62913.1"/>
    <property type="molecule type" value="Genomic_DNA"/>
</dbReference>
<dbReference type="Proteomes" id="UP000016064">
    <property type="component" value="Unassembled WGS sequence"/>
</dbReference>
<reference evidence="1 2" key="1">
    <citation type="submission" date="2013-07" db="EMBL/GenBank/DDBJ databases">
        <title>Isolation of a new Chlamydia species from the feral Sacred Ibis (Threskiornis aethiopicus): Chlamydia ibidis.</title>
        <authorList>
            <person name="Vorimore F."/>
            <person name="Hsia R.-C."/>
            <person name="Huot-Creasy H."/>
            <person name="Bastian S."/>
            <person name="Deruyter L."/>
            <person name="Passet A."/>
            <person name="Sachse K."/>
            <person name="Bavoil P."/>
            <person name="Myers G."/>
            <person name="Laroucau K."/>
        </authorList>
    </citation>
    <scope>NUCLEOTIDE SEQUENCE [LARGE SCALE GENOMIC DNA]</scope>
    <source>
        <strain evidence="1 2">10-1398/6</strain>
    </source>
</reference>
<protein>
    <submittedName>
        <fullName evidence="1">Uncharacterized protein</fullName>
    </submittedName>
</protein>
<sequence length="963" mass="111126">MPRIDSLIFDELISKQEFTPIEKILCFEDDQEFQAYKSTKLQSPLAARNLKISRQLAAYILTDKGEIDNVRVVEAIEALSQKLYPLGPHRHSEAKQREHILNALKVVKEDTTIRDRIKKMFLPSHKSVQDLIRHTLALPESATLTTVHVRQAAIAALFSYLRQDVGSCFASSLAILIHEEYPSKFIADIDDLLSSGKLTRVIGTKEISVPINLSGCIGELFKSLRIIDLYPDPIKKLSLSPGLQKAFIEAQIIDTLDNPQVCLQQLLSHEYLLQKLRFLDDTITTNDILKSTLLHYYNITENTVKGLLLQEGFHNKEQVFFTTQYSNKLSDTQRAFSYLTAYENAKMAFINDTQNRLLKSWEYTLATLADATDSPTFAHISIALGWNSKERDSLFLTITTFIDEETSIAKELVDKCEQTYQEAQSQLQYIENRMRNPFNEQDSKILSMDYMRFRQELNQALQDWNSAQNKIKKLLALPEYLLKFYQKQLPIYFRSSYDAFIQEFSHIIGDAPAGFRILFTHGRSHPNAWTPIYSINEFIHALSDFFSSTETDLLGKQGVVGLEKETSALIHRIISMLHKETFQEAAITRVLQAYGMPVPNNVLSNLSKIIHTPWVYVSGGTVDSLLIDYFENTDSVTTLNKHPENPHELAAFFSDALKDLPIGIKNYIESGSHKLIASSPTHVFSVVAGCPMFRDSWDNDWYSYTWLRDVWVKEQQTFLDSTILSQQGIYNFIERFCKKYHLQKINHDFHDFFSDLSLSIPEMYDKATRFLKEIFSKPEDAYSLYLKRFSQNLVHDLPYVSDQQLPEIIDNVAAYLGIPSRLTYDKFSDIIERFIPKMSLLSSADLRHVFKGMLMSSYQTVYFQEDMFLRLVTAMRHHKLCYPAPLLFGDTNWAYYYFGFILHPGTREIDLWRFNYAGLHGEPLDNRKDLFSVDKTWTLYSNPIDYGMPPPPGYRSHMPKGFF</sequence>
<evidence type="ECO:0000313" key="1">
    <source>
        <dbReference type="EMBL" id="EQM62913.1"/>
    </source>
</evidence>
<name>A0ABN0MZZ1_9CHLA</name>